<dbReference type="InterPro" id="IPR037523">
    <property type="entry name" value="VOC_core"/>
</dbReference>
<dbReference type="Gene3D" id="3.10.180.10">
    <property type="entry name" value="2,3-Dihydroxybiphenyl 1,2-Dioxygenase, domain 1"/>
    <property type="match status" value="1"/>
</dbReference>
<name>A0A1H3SA24_9RHOB</name>
<keyword evidence="9" id="KW-0479">Metal-binding</keyword>
<evidence type="ECO:0000313" key="12">
    <source>
        <dbReference type="Proteomes" id="UP000198914"/>
    </source>
</evidence>
<dbReference type="GO" id="GO:0046872">
    <property type="term" value="F:metal ion binding"/>
    <property type="evidence" value="ECO:0007669"/>
    <property type="project" value="UniProtKB-KW"/>
</dbReference>
<dbReference type="GO" id="GO:0005737">
    <property type="term" value="C:cytoplasm"/>
    <property type="evidence" value="ECO:0007669"/>
    <property type="project" value="TreeGrafter"/>
</dbReference>
<dbReference type="Proteomes" id="UP000198914">
    <property type="component" value="Unassembled WGS sequence"/>
</dbReference>
<evidence type="ECO:0000256" key="8">
    <source>
        <dbReference type="PIRSR" id="PIRSR604361-1"/>
    </source>
</evidence>
<dbReference type="GO" id="GO:0004462">
    <property type="term" value="F:lactoylglutathione lyase activity"/>
    <property type="evidence" value="ECO:0007669"/>
    <property type="project" value="UniProtKB-EC"/>
</dbReference>
<evidence type="ECO:0000256" key="3">
    <source>
        <dbReference type="ARBA" id="ARBA00030537"/>
    </source>
</evidence>
<protein>
    <recommendedName>
        <fullName evidence="4">Aldoketomutase</fullName>
    </recommendedName>
    <alternativeName>
        <fullName evidence="3">Glyoxalase I</fullName>
    </alternativeName>
    <alternativeName>
        <fullName evidence="2">Ketone-aldehyde mutase</fullName>
    </alternativeName>
    <alternativeName>
        <fullName evidence="5">Methylglyoxalase</fullName>
    </alternativeName>
    <alternativeName>
        <fullName evidence="6">S-D-lactoylglutathione methylglyoxal lyase</fullName>
    </alternativeName>
</protein>
<evidence type="ECO:0000313" key="11">
    <source>
        <dbReference type="EMBL" id="SDZ33989.1"/>
    </source>
</evidence>
<dbReference type="OrthoDB" id="4725692at2"/>
<dbReference type="PROSITE" id="PS51819">
    <property type="entry name" value="VOC"/>
    <property type="match status" value="1"/>
</dbReference>
<dbReference type="Pfam" id="PF00903">
    <property type="entry name" value="Glyoxalase"/>
    <property type="match status" value="1"/>
</dbReference>
<gene>
    <name evidence="11" type="ORF">SAMN05444004_1114</name>
</gene>
<keyword evidence="9" id="KW-0862">Zinc</keyword>
<accession>A0A1H3SA24</accession>
<feature type="domain" description="VOC" evidence="10">
    <location>
        <begin position="13"/>
        <end position="143"/>
    </location>
</feature>
<dbReference type="SUPFAM" id="SSF54593">
    <property type="entry name" value="Glyoxalase/Bleomycin resistance protein/Dihydroxybiphenyl dioxygenase"/>
    <property type="match status" value="1"/>
</dbReference>
<dbReference type="InterPro" id="IPR004360">
    <property type="entry name" value="Glyas_Fos-R_dOase_dom"/>
</dbReference>
<evidence type="ECO:0000259" key="10">
    <source>
        <dbReference type="PROSITE" id="PS51819"/>
    </source>
</evidence>
<evidence type="ECO:0000256" key="6">
    <source>
        <dbReference type="ARBA" id="ARBA00033298"/>
    </source>
</evidence>
<evidence type="ECO:0000256" key="9">
    <source>
        <dbReference type="PIRSR" id="PIRSR604361-3"/>
    </source>
</evidence>
<dbReference type="EMBL" id="FNPX01000011">
    <property type="protein sequence ID" value="SDZ33989.1"/>
    <property type="molecule type" value="Genomic_DNA"/>
</dbReference>
<feature type="active site" description="Proton donor/acceptor" evidence="8">
    <location>
        <position position="139"/>
    </location>
</feature>
<dbReference type="GO" id="GO:0019243">
    <property type="term" value="P:methylglyoxal catabolic process to D-lactate via S-lactoyl-glutathione"/>
    <property type="evidence" value="ECO:0007669"/>
    <property type="project" value="TreeGrafter"/>
</dbReference>
<dbReference type="InterPro" id="IPR029068">
    <property type="entry name" value="Glyas_Bleomycin-R_OHBP_Dase"/>
</dbReference>
<dbReference type="NCBIfam" id="TIGR00068">
    <property type="entry name" value="glyox_I"/>
    <property type="match status" value="1"/>
</dbReference>
<feature type="binding site" evidence="9">
    <location>
        <position position="67"/>
    </location>
    <ligand>
        <name>Zn(2+)</name>
        <dbReference type="ChEBI" id="CHEBI:29105"/>
        <note>ligand shared between dimeric partners</note>
    </ligand>
</feature>
<evidence type="ECO:0000256" key="7">
    <source>
        <dbReference type="ARBA" id="ARBA00048273"/>
    </source>
</evidence>
<comment type="cofactor">
    <cofactor evidence="9">
        <name>Zn(2+)</name>
        <dbReference type="ChEBI" id="CHEBI:29105"/>
    </cofactor>
    <text evidence="9">Binds 1 zinc ion per subunit. In the homodimer, two zinc ions are bound between subunits.</text>
</comment>
<feature type="binding site" evidence="9">
    <location>
        <position position="139"/>
    </location>
    <ligand>
        <name>Zn(2+)</name>
        <dbReference type="ChEBI" id="CHEBI:29105"/>
        <note>ligand shared between dimeric partners</note>
    </ligand>
</feature>
<reference evidence="12" key="1">
    <citation type="submission" date="2016-10" db="EMBL/GenBank/DDBJ databases">
        <authorList>
            <person name="Varghese N."/>
            <person name="Submissions S."/>
        </authorList>
    </citation>
    <scope>NUCLEOTIDE SEQUENCE [LARGE SCALE GENOMIC DNA]</scope>
    <source>
        <strain evidence="12">DSM 100420</strain>
    </source>
</reference>
<dbReference type="PANTHER" id="PTHR46036:SF5">
    <property type="entry name" value="LACTOYLGLUTATHIONE LYASE"/>
    <property type="match status" value="1"/>
</dbReference>
<dbReference type="AlphaFoldDB" id="A0A1H3SA24"/>
<keyword evidence="12" id="KW-1185">Reference proteome</keyword>
<dbReference type="PANTHER" id="PTHR46036">
    <property type="entry name" value="LACTOYLGLUTATHIONE LYASE"/>
    <property type="match status" value="1"/>
</dbReference>
<evidence type="ECO:0000256" key="5">
    <source>
        <dbReference type="ARBA" id="ARBA00032460"/>
    </source>
</evidence>
<comment type="cofactor">
    <cofactor evidence="1">
        <name>Ni(2+)</name>
        <dbReference type="ChEBI" id="CHEBI:49786"/>
    </cofactor>
</comment>
<evidence type="ECO:0000256" key="2">
    <source>
        <dbReference type="ARBA" id="ARBA00030291"/>
    </source>
</evidence>
<organism evidence="11 12">
    <name type="scientific">Jannaschia faecimaris</name>
    <dbReference type="NCBI Taxonomy" id="1244108"/>
    <lineage>
        <taxon>Bacteria</taxon>
        <taxon>Pseudomonadati</taxon>
        <taxon>Pseudomonadota</taxon>
        <taxon>Alphaproteobacteria</taxon>
        <taxon>Rhodobacterales</taxon>
        <taxon>Roseobacteraceae</taxon>
        <taxon>Jannaschia</taxon>
    </lineage>
</organism>
<evidence type="ECO:0000256" key="4">
    <source>
        <dbReference type="ARBA" id="ARBA00030892"/>
    </source>
</evidence>
<evidence type="ECO:0000256" key="1">
    <source>
        <dbReference type="ARBA" id="ARBA00001967"/>
    </source>
</evidence>
<feature type="binding site" evidence="9">
    <location>
        <position position="85"/>
    </location>
    <ligand>
        <name>Zn(2+)</name>
        <dbReference type="ChEBI" id="CHEBI:29105"/>
        <note>ligand shared between dimeric partners</note>
    </ligand>
</feature>
<comment type="catalytic activity">
    <reaction evidence="7">
        <text>(R)-S-lactoylglutathione = methylglyoxal + glutathione</text>
        <dbReference type="Rhea" id="RHEA:19069"/>
        <dbReference type="ChEBI" id="CHEBI:17158"/>
        <dbReference type="ChEBI" id="CHEBI:57474"/>
        <dbReference type="ChEBI" id="CHEBI:57925"/>
        <dbReference type="EC" id="4.4.1.5"/>
    </reaction>
</comment>
<sequence>MTSSPSSPIVPHGVLYTMIRVANLDRSIEFYRDALGMSELRRETFPDARFTLVFMGYAAHPNGATVELTWNWDSDSYTHGSGYGHVALAVSDIYGACARLAEMGVEILREAGPMKAAPQETGEREEIAFIADPDGYRIELIGHSE</sequence>
<dbReference type="InterPro" id="IPR004361">
    <property type="entry name" value="Glyoxalase_1"/>
</dbReference>
<proteinExistence type="predicted"/>
<dbReference type="STRING" id="1244108.SAMN05444004_1114"/>